<organism evidence="2 3">
    <name type="scientific">Clostridium lentum</name>
    <dbReference type="NCBI Taxonomy" id="2763037"/>
    <lineage>
        <taxon>Bacteria</taxon>
        <taxon>Bacillati</taxon>
        <taxon>Bacillota</taxon>
        <taxon>Clostridia</taxon>
        <taxon>Eubacteriales</taxon>
        <taxon>Clostridiaceae</taxon>
        <taxon>Clostridium</taxon>
    </lineage>
</organism>
<feature type="domain" description="Glycosyltransferase 2-like" evidence="1">
    <location>
        <begin position="5"/>
        <end position="131"/>
    </location>
</feature>
<dbReference type="Proteomes" id="UP000662088">
    <property type="component" value="Unassembled WGS sequence"/>
</dbReference>
<evidence type="ECO:0000259" key="1">
    <source>
        <dbReference type="Pfam" id="PF00535"/>
    </source>
</evidence>
<dbReference type="Pfam" id="PF00535">
    <property type="entry name" value="Glycos_transf_2"/>
    <property type="match status" value="1"/>
</dbReference>
<gene>
    <name evidence="2" type="ORF">H8R92_10460</name>
</gene>
<dbReference type="Gene3D" id="1.25.40.10">
    <property type="entry name" value="Tetratricopeptide repeat domain"/>
    <property type="match status" value="1"/>
</dbReference>
<dbReference type="RefSeq" id="WP_186835420.1">
    <property type="nucleotide sequence ID" value="NZ_JACOOQ010000018.1"/>
</dbReference>
<name>A0A8I0AFI9_9CLOT</name>
<dbReference type="PANTHER" id="PTHR43630">
    <property type="entry name" value="POLY-BETA-1,6-N-ACETYL-D-GLUCOSAMINE SYNTHASE"/>
    <property type="match status" value="1"/>
</dbReference>
<keyword evidence="2" id="KW-0808">Transferase</keyword>
<dbReference type="GO" id="GO:0016740">
    <property type="term" value="F:transferase activity"/>
    <property type="evidence" value="ECO:0007669"/>
    <property type="project" value="UniProtKB-KW"/>
</dbReference>
<dbReference type="SUPFAM" id="SSF48452">
    <property type="entry name" value="TPR-like"/>
    <property type="match status" value="1"/>
</dbReference>
<evidence type="ECO:0000313" key="2">
    <source>
        <dbReference type="EMBL" id="MBC5640835.1"/>
    </source>
</evidence>
<dbReference type="EMBL" id="JACOOQ010000018">
    <property type="protein sequence ID" value="MBC5640835.1"/>
    <property type="molecule type" value="Genomic_DNA"/>
</dbReference>
<dbReference type="Gene3D" id="3.90.550.10">
    <property type="entry name" value="Spore Coat Polysaccharide Biosynthesis Protein SpsA, Chain A"/>
    <property type="match status" value="1"/>
</dbReference>
<accession>A0A8I0AFI9</accession>
<dbReference type="PANTHER" id="PTHR43630:SF2">
    <property type="entry name" value="GLYCOSYLTRANSFERASE"/>
    <property type="match status" value="1"/>
</dbReference>
<proteinExistence type="predicted"/>
<dbReference type="SUPFAM" id="SSF53448">
    <property type="entry name" value="Nucleotide-diphospho-sugar transferases"/>
    <property type="match status" value="1"/>
</dbReference>
<dbReference type="InterPro" id="IPR001173">
    <property type="entry name" value="Glyco_trans_2-like"/>
</dbReference>
<dbReference type="AlphaFoldDB" id="A0A8I0AFI9"/>
<dbReference type="InterPro" id="IPR029044">
    <property type="entry name" value="Nucleotide-diphossugar_trans"/>
</dbReference>
<reference evidence="2" key="1">
    <citation type="submission" date="2020-08" db="EMBL/GenBank/DDBJ databases">
        <title>Genome public.</title>
        <authorList>
            <person name="Liu C."/>
            <person name="Sun Q."/>
        </authorList>
    </citation>
    <scope>NUCLEOTIDE SEQUENCE</scope>
    <source>
        <strain evidence="2">NSJ-42</strain>
    </source>
</reference>
<evidence type="ECO:0000313" key="3">
    <source>
        <dbReference type="Proteomes" id="UP000662088"/>
    </source>
</evidence>
<keyword evidence="3" id="KW-1185">Reference proteome</keyword>
<dbReference type="InterPro" id="IPR011990">
    <property type="entry name" value="TPR-like_helical_dom_sf"/>
</dbReference>
<protein>
    <submittedName>
        <fullName evidence="2">Glycosyltransferase</fullName>
    </submittedName>
</protein>
<comment type="caution">
    <text evidence="2">The sequence shown here is derived from an EMBL/GenBank/DDBJ whole genome shotgun (WGS) entry which is preliminary data.</text>
</comment>
<sequence length="356" mass="41966">MSTISLCMIVKDEEKVIERCLNTVIDIVDEIIIVDTGSQDSTKDKVKKYKADIYDFPWQDDFAEARNFAFSKARMDYILWLDADDVLEKEDQRKLKLLKKSLNGNVDAVSMPYVLSIDENNNPIVSLRRNRIVKRENNYIWIGKVHEYLEVYGNTLNADIAVKHLKDKEYTDRNLKIFRKMILKNEEFSPRDLFYYGNELYDNEYYLEAIKAYNDFIDTEKGWIEDIKQALIKISECYGFIGYKDKEEEYLFKGLQYDIPSSDLCCRIGYTFYEKEKYEIAVFWYENAINNPPKPGSLNLVNSAMYTWVPALQLCVCYSKISDFNKANEYNELAARYVPNHSSVINNRKYLLDKMK</sequence>